<dbReference type="eggNOG" id="ENOG5033T9S">
    <property type="taxonomic scope" value="Bacteria"/>
</dbReference>
<feature type="transmembrane region" description="Helical" evidence="1">
    <location>
        <begin position="91"/>
        <end position="111"/>
    </location>
</feature>
<accession>Q03XE8</accession>
<dbReference type="EMBL" id="CP000414">
    <property type="protein sequence ID" value="ABJ62124.1"/>
    <property type="molecule type" value="Genomic_DNA"/>
</dbReference>
<feature type="transmembrane region" description="Helical" evidence="1">
    <location>
        <begin position="123"/>
        <end position="143"/>
    </location>
</feature>
<feature type="domain" description="KAP NTPase" evidence="2">
    <location>
        <begin position="21"/>
        <end position="218"/>
    </location>
</feature>
<gene>
    <name evidence="3" type="ordered locus">LEUM_1024</name>
</gene>
<dbReference type="Proteomes" id="UP000000362">
    <property type="component" value="Chromosome"/>
</dbReference>
<dbReference type="Pfam" id="PF07693">
    <property type="entry name" value="KAP_NTPase"/>
    <property type="match status" value="1"/>
</dbReference>
<dbReference type="RefSeq" id="WP_011679773.1">
    <property type="nucleotide sequence ID" value="NC_008531.1"/>
</dbReference>
<protein>
    <submittedName>
        <fullName evidence="3">Predicted ATPase or kinase</fullName>
    </submittedName>
</protein>
<evidence type="ECO:0000256" key="1">
    <source>
        <dbReference type="SAM" id="Phobius"/>
    </source>
</evidence>
<keyword evidence="1" id="KW-0472">Membrane</keyword>
<keyword evidence="3" id="KW-0418">Kinase</keyword>
<name>Q03XE8_LEUMM</name>
<sequence>MGESQFNKNFFEDEIDTNQSAKNFTKLLEGNQTIFLNGEWGTGKSTFLKNVEKHSIKFQKKAFVYMDLWRTDNSQSLITFAFRKLIPSYYWLTRLFIVFSIVISILMTGVIKIPFNFMVFNDLWNFIFNLFSYFNIVPILNFISIAVTYLFLPINFLGILLVLFVSVSQLLKINYFGFDALFFGKKVPKNKVLVIDDFDRLPEPKQKDAYKLLSLLNGKLPIIFVGSYDRITKDPENEIFLSKIIDRRVELPIVTWPSEIWATVFHFVNTKFGIILSEEFKEIFIKEQKNLRDRAHFLDYMHQELFVRNKLNHVQIEEQLAIIYSYLFHSRVYNRLLINKDHISVIMTELQGSKDPFEVMLSSLLTKNNNQYPVGFIRNPSIYYLFEIPTNLTTSEIELQLEDPNKLNQLLMSKSNSDFYNYIISYFHNLNKISQSKLFDTALNLFNNQNNSDVIKYLVSEKNQEILPYNKPISVGNGSFAYSVPDELVNKSDTEIWLIRYENGRKILESANFDISQQLKFFVTFSLSGFKRLSIYYKDVSSIVQSSIVNDYVSPEFILLEYISQLDQWYLFSQWEDAIWQYIDKLPDNSLLKFLEMQDVIKNTGNLSSKNYELMKSSLDFDTDLWRDNTLVIEKIKNKLERLANEDYNFTEINNR</sequence>
<keyword evidence="1" id="KW-0812">Transmembrane</keyword>
<dbReference type="InterPro" id="IPR011646">
    <property type="entry name" value="KAP_P-loop"/>
</dbReference>
<reference evidence="3 4" key="1">
    <citation type="journal article" date="2006" name="Proc. Natl. Acad. Sci. U.S.A.">
        <title>Comparative genomics of the lactic acid bacteria.</title>
        <authorList>
            <person name="Makarova K."/>
            <person name="Slesarev A."/>
            <person name="Wolf Y."/>
            <person name="Sorokin A."/>
            <person name="Mirkin B."/>
            <person name="Koonin E."/>
            <person name="Pavlov A."/>
            <person name="Pavlova N."/>
            <person name="Karamychev V."/>
            <person name="Polouchine N."/>
            <person name="Shakhova V."/>
            <person name="Grigoriev I."/>
            <person name="Lou Y."/>
            <person name="Rohksar D."/>
            <person name="Lucas S."/>
            <person name="Huang K."/>
            <person name="Goodstein D.M."/>
            <person name="Hawkins T."/>
            <person name="Plengvidhya V."/>
            <person name="Welker D."/>
            <person name="Hughes J."/>
            <person name="Goh Y."/>
            <person name="Benson A."/>
            <person name="Baldwin K."/>
            <person name="Lee J.H."/>
            <person name="Diaz-Muniz I."/>
            <person name="Dosti B."/>
            <person name="Smeianov V."/>
            <person name="Wechter W."/>
            <person name="Barabote R."/>
            <person name="Lorca G."/>
            <person name="Altermann E."/>
            <person name="Barrangou R."/>
            <person name="Ganesan B."/>
            <person name="Xie Y."/>
            <person name="Rawsthorne H."/>
            <person name="Tamir D."/>
            <person name="Parker C."/>
            <person name="Breidt F."/>
            <person name="Broadbent J."/>
            <person name="Hutkins R."/>
            <person name="O'Sullivan D."/>
            <person name="Steele J."/>
            <person name="Unlu G."/>
            <person name="Saier M."/>
            <person name="Klaenhammer T."/>
            <person name="Richardson P."/>
            <person name="Kozyavkin S."/>
            <person name="Weimer B."/>
            <person name="Mills D."/>
        </authorList>
    </citation>
    <scope>NUCLEOTIDE SEQUENCE [LARGE SCALE GENOMIC DNA]</scope>
    <source>
        <strain evidence="4">ATCC 8293 / DSM 20343 / BCRC 11652 / CCM 1803 / JCM 6124 / NCDO 523 / NBRC 100496 / NCIMB 8023 / NCTC 12954 / NRRL B-1118 / 37Y</strain>
    </source>
</reference>
<dbReference type="SUPFAM" id="SSF52540">
    <property type="entry name" value="P-loop containing nucleoside triphosphate hydrolases"/>
    <property type="match status" value="1"/>
</dbReference>
<dbReference type="Gene3D" id="3.40.50.300">
    <property type="entry name" value="P-loop containing nucleotide triphosphate hydrolases"/>
    <property type="match status" value="1"/>
</dbReference>
<proteinExistence type="predicted"/>
<feature type="transmembrane region" description="Helical" evidence="1">
    <location>
        <begin position="150"/>
        <end position="171"/>
    </location>
</feature>
<keyword evidence="3" id="KW-0808">Transferase</keyword>
<dbReference type="HOGENOM" id="CLU_030183_1_0_9"/>
<dbReference type="GeneID" id="29575759"/>
<evidence type="ECO:0000313" key="4">
    <source>
        <dbReference type="Proteomes" id="UP000000362"/>
    </source>
</evidence>
<evidence type="ECO:0000259" key="2">
    <source>
        <dbReference type="Pfam" id="PF07693"/>
    </source>
</evidence>
<dbReference type="AlphaFoldDB" id="Q03XE8"/>
<keyword evidence="1" id="KW-1133">Transmembrane helix</keyword>
<dbReference type="EnsemblBacteria" id="ABJ62124">
    <property type="protein sequence ID" value="ABJ62124"/>
    <property type="gene ID" value="LEUM_1024"/>
</dbReference>
<dbReference type="KEGG" id="lme:LEUM_1024"/>
<dbReference type="InterPro" id="IPR027417">
    <property type="entry name" value="P-loop_NTPase"/>
</dbReference>
<organism evidence="3 4">
    <name type="scientific">Leuconostoc mesenteroides subsp. mesenteroides (strain ATCC 8293 / DSM 20343 / BCRC 11652 / CCM 1803 / JCM 6124 / NCDO 523 / NBRC 100496 / NCIMB 8023 / NCTC 12954 / NRRL B-1118 / 37Y)</name>
    <dbReference type="NCBI Taxonomy" id="203120"/>
    <lineage>
        <taxon>Bacteria</taxon>
        <taxon>Bacillati</taxon>
        <taxon>Bacillota</taxon>
        <taxon>Bacilli</taxon>
        <taxon>Lactobacillales</taxon>
        <taxon>Lactobacillaceae</taxon>
        <taxon>Leuconostoc</taxon>
    </lineage>
</organism>
<dbReference type="GO" id="GO:0016301">
    <property type="term" value="F:kinase activity"/>
    <property type="evidence" value="ECO:0007669"/>
    <property type="project" value="UniProtKB-KW"/>
</dbReference>
<evidence type="ECO:0000313" key="3">
    <source>
        <dbReference type="EMBL" id="ABJ62124.1"/>
    </source>
</evidence>
<keyword evidence="4" id="KW-1185">Reference proteome</keyword>